<protein>
    <submittedName>
        <fullName evidence="3">NIPSNAP family protein</fullName>
    </submittedName>
</protein>
<name>A0A9X3EGH1_9GAMM</name>
<comment type="caution">
    <text evidence="3">The sequence shown here is derived from an EMBL/GenBank/DDBJ whole genome shotgun (WGS) entry which is preliminary data.</text>
</comment>
<dbReference type="SUPFAM" id="SSF54909">
    <property type="entry name" value="Dimeric alpha+beta barrel"/>
    <property type="match status" value="2"/>
</dbReference>
<dbReference type="InterPro" id="IPR012577">
    <property type="entry name" value="NIPSNAP"/>
</dbReference>
<dbReference type="InterPro" id="IPR051557">
    <property type="entry name" value="NipSnap_domain"/>
</dbReference>
<dbReference type="PANTHER" id="PTHR21017">
    <property type="entry name" value="NIPSNAP-RELATED"/>
    <property type="match status" value="1"/>
</dbReference>
<keyword evidence="4" id="KW-1185">Reference proteome</keyword>
<feature type="domain" description="NIPSNAP" evidence="2">
    <location>
        <begin position="4"/>
        <end position="70"/>
    </location>
</feature>
<comment type="similarity">
    <text evidence="1">Belongs to the NipSnap family.</text>
</comment>
<evidence type="ECO:0000256" key="1">
    <source>
        <dbReference type="ARBA" id="ARBA00005291"/>
    </source>
</evidence>
<dbReference type="Proteomes" id="UP001150830">
    <property type="component" value="Unassembled WGS sequence"/>
</dbReference>
<dbReference type="AlphaFoldDB" id="A0A9X3EGH1"/>
<dbReference type="RefSeq" id="WP_283175284.1">
    <property type="nucleotide sequence ID" value="NZ_JAPNOA010000058.1"/>
</dbReference>
<organism evidence="3 4">
    <name type="scientific">Parathalassolituus penaei</name>
    <dbReference type="NCBI Taxonomy" id="2997323"/>
    <lineage>
        <taxon>Bacteria</taxon>
        <taxon>Pseudomonadati</taxon>
        <taxon>Pseudomonadota</taxon>
        <taxon>Gammaproteobacteria</taxon>
        <taxon>Oceanospirillales</taxon>
        <taxon>Oceanospirillaceae</taxon>
        <taxon>Parathalassolituus</taxon>
    </lineage>
</organism>
<dbReference type="PANTHER" id="PTHR21017:SF17">
    <property type="entry name" value="PROTEIN NIPSNAP"/>
    <property type="match status" value="1"/>
</dbReference>
<dbReference type="Pfam" id="PF07978">
    <property type="entry name" value="NIPSNAP"/>
    <property type="match status" value="2"/>
</dbReference>
<reference evidence="3" key="1">
    <citation type="submission" date="2022-11" db="EMBL/GenBank/DDBJ databases">
        <title>Parathalassolutuus dongxingensis gen. nov., sp. nov., a novel member of family Oceanospirillaceae isolated from a coastal shrimp pond in Guangxi, China.</title>
        <authorList>
            <person name="Chen H."/>
        </authorList>
    </citation>
    <scope>NUCLEOTIDE SEQUENCE</scope>
    <source>
        <strain evidence="3">G-43</strain>
    </source>
</reference>
<dbReference type="InterPro" id="IPR011008">
    <property type="entry name" value="Dimeric_a/b-barrel"/>
</dbReference>
<dbReference type="Gene3D" id="3.30.70.100">
    <property type="match status" value="2"/>
</dbReference>
<gene>
    <name evidence="3" type="ORF">OUO13_18015</name>
</gene>
<feature type="domain" description="NIPSNAP" evidence="2">
    <location>
        <begin position="108"/>
        <end position="203"/>
    </location>
</feature>
<sequence>MKYYELATLHTELFGAGKAAPGIQAFLAAPEAKGTLLGAWYSDIGELNNVYLLRSFDSYEDLLTERNRVRMSENPFGCMDVLLGLEMDSYQALDFLPEVETGEFGPVYEIRTYHTKLNGLAPTIEKWREAVPRRTEYSKLTIAMYSIDGGPRFTQIWPYKSANERAEVRGKSVADGAWPPKGGPAWLTDKMTSTLAMPLPFSPLK</sequence>
<dbReference type="EMBL" id="JAPNOA010000058">
    <property type="protein sequence ID" value="MCY0967079.1"/>
    <property type="molecule type" value="Genomic_DNA"/>
</dbReference>
<evidence type="ECO:0000313" key="4">
    <source>
        <dbReference type="Proteomes" id="UP001150830"/>
    </source>
</evidence>
<proteinExistence type="inferred from homology"/>
<accession>A0A9X3EGH1</accession>
<evidence type="ECO:0000259" key="2">
    <source>
        <dbReference type="Pfam" id="PF07978"/>
    </source>
</evidence>
<evidence type="ECO:0000313" key="3">
    <source>
        <dbReference type="EMBL" id="MCY0967079.1"/>
    </source>
</evidence>